<dbReference type="HOGENOM" id="CLU_1616705_0_0_10"/>
<reference evidence="2 3" key="1">
    <citation type="journal article" date="2011" name="Stand. Genomic Sci.">
        <title>Complete genome sequence of Haliscomenobacter hydrossis type strain (O).</title>
        <authorList>
            <consortium name="US DOE Joint Genome Institute (JGI-PGF)"/>
            <person name="Daligault H."/>
            <person name="Lapidus A."/>
            <person name="Zeytun A."/>
            <person name="Nolan M."/>
            <person name="Lucas S."/>
            <person name="Del Rio T.G."/>
            <person name="Tice H."/>
            <person name="Cheng J.F."/>
            <person name="Tapia R."/>
            <person name="Han C."/>
            <person name="Goodwin L."/>
            <person name="Pitluck S."/>
            <person name="Liolios K."/>
            <person name="Pagani I."/>
            <person name="Ivanova N."/>
            <person name="Huntemann M."/>
            <person name="Mavromatis K."/>
            <person name="Mikhailova N."/>
            <person name="Pati A."/>
            <person name="Chen A."/>
            <person name="Palaniappan K."/>
            <person name="Land M."/>
            <person name="Hauser L."/>
            <person name="Brambilla E.M."/>
            <person name="Rohde M."/>
            <person name="Verbarg S."/>
            <person name="Goker M."/>
            <person name="Bristow J."/>
            <person name="Eisen J.A."/>
            <person name="Markowitz V."/>
            <person name="Hugenholtz P."/>
            <person name="Kyrpides N.C."/>
            <person name="Klenk H.P."/>
            <person name="Woyke T."/>
        </authorList>
    </citation>
    <scope>NUCLEOTIDE SEQUENCE [LARGE SCALE GENOMIC DNA]</scope>
    <source>
        <strain evidence="3">ATCC 27775 / DSM 1100 / LMG 10767 / O</strain>
    </source>
</reference>
<proteinExistence type="predicted"/>
<dbReference type="OrthoDB" id="1494946at2"/>
<organism evidence="2 3">
    <name type="scientific">Haliscomenobacter hydrossis (strain ATCC 27775 / DSM 1100 / LMG 10767 / O)</name>
    <dbReference type="NCBI Taxonomy" id="760192"/>
    <lineage>
        <taxon>Bacteria</taxon>
        <taxon>Pseudomonadati</taxon>
        <taxon>Bacteroidota</taxon>
        <taxon>Saprospiria</taxon>
        <taxon>Saprospirales</taxon>
        <taxon>Haliscomenobacteraceae</taxon>
        <taxon>Haliscomenobacter</taxon>
    </lineage>
</organism>
<dbReference type="RefSeq" id="WP_013764390.1">
    <property type="nucleotide sequence ID" value="NC_015510.1"/>
</dbReference>
<dbReference type="AlphaFoldDB" id="F4L6J4"/>
<dbReference type="InterPro" id="IPR010985">
    <property type="entry name" value="Ribbon_hlx_hlx"/>
</dbReference>
<feature type="compositionally biased region" description="Basic and acidic residues" evidence="1">
    <location>
        <begin position="43"/>
        <end position="55"/>
    </location>
</feature>
<dbReference type="EMBL" id="CP002691">
    <property type="protein sequence ID" value="AEE49837.1"/>
    <property type="molecule type" value="Genomic_DNA"/>
</dbReference>
<sequence>MSKKRFTAGLESLLSTPDDVALQSNALLAESTASKGKAAVAELPEKESKKHQGKRFTDDLQAFLMEAFEESFDRQMQHDRSAAEPEVKKRSTKPMDGLDALIRSTIEPKVHFDANTTRRLTVQFDERKLEKLKTIARTEKTLLRDIIDSIVEEYIAKWERQKKS</sequence>
<keyword evidence="3" id="KW-1185">Reference proteome</keyword>
<evidence type="ECO:0000256" key="1">
    <source>
        <dbReference type="SAM" id="MobiDB-lite"/>
    </source>
</evidence>
<protein>
    <submittedName>
        <fullName evidence="2">Uncharacterized protein</fullName>
    </submittedName>
</protein>
<evidence type="ECO:0000313" key="3">
    <source>
        <dbReference type="Proteomes" id="UP000008461"/>
    </source>
</evidence>
<reference key="2">
    <citation type="submission" date="2011-04" db="EMBL/GenBank/DDBJ databases">
        <title>Complete sequence of chromosome of Haliscomenobacter hydrossis DSM 1100.</title>
        <authorList>
            <consortium name="US DOE Joint Genome Institute (JGI-PGF)"/>
            <person name="Lucas S."/>
            <person name="Han J."/>
            <person name="Lapidus A."/>
            <person name="Bruce D."/>
            <person name="Goodwin L."/>
            <person name="Pitluck S."/>
            <person name="Peters L."/>
            <person name="Kyrpides N."/>
            <person name="Mavromatis K."/>
            <person name="Ivanova N."/>
            <person name="Ovchinnikova G."/>
            <person name="Pagani I."/>
            <person name="Daligault H."/>
            <person name="Detter J.C."/>
            <person name="Han C."/>
            <person name="Land M."/>
            <person name="Hauser L."/>
            <person name="Markowitz V."/>
            <person name="Cheng J.-F."/>
            <person name="Hugenholtz P."/>
            <person name="Woyke T."/>
            <person name="Wu D."/>
            <person name="Verbarg S."/>
            <person name="Frueling A."/>
            <person name="Brambilla E."/>
            <person name="Klenk H.-P."/>
            <person name="Eisen J.A."/>
        </authorList>
    </citation>
    <scope>NUCLEOTIDE SEQUENCE</scope>
    <source>
        <strain>DSM 1100</strain>
    </source>
</reference>
<name>F4L6J4_HALH1</name>
<gene>
    <name evidence="2" type="ordered locus">Halhy_1952</name>
</gene>
<dbReference type="KEGG" id="hhy:Halhy_1952"/>
<evidence type="ECO:0000313" key="2">
    <source>
        <dbReference type="EMBL" id="AEE49837.1"/>
    </source>
</evidence>
<feature type="region of interest" description="Disordered" evidence="1">
    <location>
        <begin position="33"/>
        <end position="55"/>
    </location>
</feature>
<dbReference type="GO" id="GO:0006355">
    <property type="term" value="P:regulation of DNA-templated transcription"/>
    <property type="evidence" value="ECO:0007669"/>
    <property type="project" value="InterPro"/>
</dbReference>
<dbReference type="SUPFAM" id="SSF47598">
    <property type="entry name" value="Ribbon-helix-helix"/>
    <property type="match status" value="1"/>
</dbReference>
<accession>F4L6J4</accession>
<dbReference type="Proteomes" id="UP000008461">
    <property type="component" value="Chromosome"/>
</dbReference>
<feature type="compositionally biased region" description="Basic and acidic residues" evidence="1">
    <location>
        <begin position="74"/>
        <end position="89"/>
    </location>
</feature>
<feature type="region of interest" description="Disordered" evidence="1">
    <location>
        <begin position="74"/>
        <end position="95"/>
    </location>
</feature>